<dbReference type="AlphaFoldDB" id="A0A0D3JYR8"/>
<dbReference type="Proteomes" id="UP000013827">
    <property type="component" value="Unassembled WGS sequence"/>
</dbReference>
<dbReference type="KEGG" id="ehx:EMIHUDRAFT_234801"/>
<evidence type="ECO:0000313" key="5">
    <source>
        <dbReference type="Proteomes" id="UP000013827"/>
    </source>
</evidence>
<feature type="chain" id="PRO_5044267600" evidence="3">
    <location>
        <begin position="17"/>
        <end position="198"/>
    </location>
</feature>
<proteinExistence type="predicted"/>
<keyword evidence="2" id="KW-0812">Transmembrane</keyword>
<keyword evidence="2" id="KW-1133">Transmembrane helix</keyword>
<sequence length="198" mass="21465">MRASALLLASLAAALAAVAFTGVCSLLRARYVYSGLAITWPAAALVGLLFRFCAQIVRSHQETAAVPRGRCSGAGSVGTGKDTELDWHEAAPEHRINAMPSTDEVMRGPGSESAEPAKEDAEGGGAREEQRDARRVVRKVKMGGPKPCDVCARDVDLLVRCQADASNQQWRMVCGRCWKAVAKQNPHYRYGGLWRRAR</sequence>
<evidence type="ECO:0000256" key="2">
    <source>
        <dbReference type="SAM" id="Phobius"/>
    </source>
</evidence>
<dbReference type="EnsemblProtists" id="EOD28653">
    <property type="protein sequence ID" value="EOD28653"/>
    <property type="gene ID" value="EMIHUDRAFT_234801"/>
</dbReference>
<name>A0A0D3JYR8_EMIH1</name>
<reference evidence="4" key="2">
    <citation type="submission" date="2024-10" db="UniProtKB">
        <authorList>
            <consortium name="EnsemblProtists"/>
        </authorList>
    </citation>
    <scope>IDENTIFICATION</scope>
</reference>
<feature type="region of interest" description="Disordered" evidence="1">
    <location>
        <begin position="101"/>
        <end position="133"/>
    </location>
</feature>
<keyword evidence="5" id="KW-1185">Reference proteome</keyword>
<dbReference type="PaxDb" id="2903-EOD28653"/>
<accession>A0A0D3JYR8</accession>
<evidence type="ECO:0000256" key="3">
    <source>
        <dbReference type="SAM" id="SignalP"/>
    </source>
</evidence>
<dbReference type="RefSeq" id="XP_005781082.1">
    <property type="nucleotide sequence ID" value="XM_005781025.1"/>
</dbReference>
<reference evidence="5" key="1">
    <citation type="journal article" date="2013" name="Nature">
        <title>Pan genome of the phytoplankton Emiliania underpins its global distribution.</title>
        <authorList>
            <person name="Read B.A."/>
            <person name="Kegel J."/>
            <person name="Klute M.J."/>
            <person name="Kuo A."/>
            <person name="Lefebvre S.C."/>
            <person name="Maumus F."/>
            <person name="Mayer C."/>
            <person name="Miller J."/>
            <person name="Monier A."/>
            <person name="Salamov A."/>
            <person name="Young J."/>
            <person name="Aguilar M."/>
            <person name="Claverie J.M."/>
            <person name="Frickenhaus S."/>
            <person name="Gonzalez K."/>
            <person name="Herman E.K."/>
            <person name="Lin Y.C."/>
            <person name="Napier J."/>
            <person name="Ogata H."/>
            <person name="Sarno A.F."/>
            <person name="Shmutz J."/>
            <person name="Schroeder D."/>
            <person name="de Vargas C."/>
            <person name="Verret F."/>
            <person name="von Dassow P."/>
            <person name="Valentin K."/>
            <person name="Van de Peer Y."/>
            <person name="Wheeler G."/>
            <person name="Dacks J.B."/>
            <person name="Delwiche C.F."/>
            <person name="Dyhrman S.T."/>
            <person name="Glockner G."/>
            <person name="John U."/>
            <person name="Richards T."/>
            <person name="Worden A.Z."/>
            <person name="Zhang X."/>
            <person name="Grigoriev I.V."/>
            <person name="Allen A.E."/>
            <person name="Bidle K."/>
            <person name="Borodovsky M."/>
            <person name="Bowler C."/>
            <person name="Brownlee C."/>
            <person name="Cock J.M."/>
            <person name="Elias M."/>
            <person name="Gladyshev V.N."/>
            <person name="Groth M."/>
            <person name="Guda C."/>
            <person name="Hadaegh A."/>
            <person name="Iglesias-Rodriguez M.D."/>
            <person name="Jenkins J."/>
            <person name="Jones B.M."/>
            <person name="Lawson T."/>
            <person name="Leese F."/>
            <person name="Lindquist E."/>
            <person name="Lobanov A."/>
            <person name="Lomsadze A."/>
            <person name="Malik S.B."/>
            <person name="Marsh M.E."/>
            <person name="Mackinder L."/>
            <person name="Mock T."/>
            <person name="Mueller-Roeber B."/>
            <person name="Pagarete A."/>
            <person name="Parker M."/>
            <person name="Probert I."/>
            <person name="Quesneville H."/>
            <person name="Raines C."/>
            <person name="Rensing S.A."/>
            <person name="Riano-Pachon D.M."/>
            <person name="Richier S."/>
            <person name="Rokitta S."/>
            <person name="Shiraiwa Y."/>
            <person name="Soanes D.M."/>
            <person name="van der Giezen M."/>
            <person name="Wahlund T.M."/>
            <person name="Williams B."/>
            <person name="Wilson W."/>
            <person name="Wolfe G."/>
            <person name="Wurch L.L."/>
        </authorList>
    </citation>
    <scope>NUCLEOTIDE SEQUENCE</scope>
</reference>
<organism evidence="4 5">
    <name type="scientific">Emiliania huxleyi (strain CCMP1516)</name>
    <dbReference type="NCBI Taxonomy" id="280463"/>
    <lineage>
        <taxon>Eukaryota</taxon>
        <taxon>Haptista</taxon>
        <taxon>Haptophyta</taxon>
        <taxon>Prymnesiophyceae</taxon>
        <taxon>Isochrysidales</taxon>
        <taxon>Noelaerhabdaceae</taxon>
        <taxon>Emiliania</taxon>
    </lineage>
</organism>
<feature type="signal peptide" evidence="3">
    <location>
        <begin position="1"/>
        <end position="16"/>
    </location>
</feature>
<keyword evidence="2" id="KW-0472">Membrane</keyword>
<dbReference type="GeneID" id="17274198"/>
<keyword evidence="3" id="KW-0732">Signal</keyword>
<feature type="transmembrane region" description="Helical" evidence="2">
    <location>
        <begin position="31"/>
        <end position="50"/>
    </location>
</feature>
<feature type="compositionally biased region" description="Basic and acidic residues" evidence="1">
    <location>
        <begin position="115"/>
        <end position="133"/>
    </location>
</feature>
<protein>
    <submittedName>
        <fullName evidence="4">Uncharacterized protein</fullName>
    </submittedName>
</protein>
<evidence type="ECO:0000313" key="4">
    <source>
        <dbReference type="EnsemblProtists" id="EOD28653"/>
    </source>
</evidence>
<dbReference type="HOGENOM" id="CLU_119291_0_0_1"/>
<evidence type="ECO:0000256" key="1">
    <source>
        <dbReference type="SAM" id="MobiDB-lite"/>
    </source>
</evidence>